<comment type="caution">
    <text evidence="12">The sequence shown here is derived from an EMBL/GenBank/DDBJ whole genome shotgun (WGS) entry which is preliminary data.</text>
</comment>
<dbReference type="EC" id="2.7.1.71" evidence="3 11"/>
<evidence type="ECO:0000256" key="9">
    <source>
        <dbReference type="ARBA" id="ARBA00023141"/>
    </source>
</evidence>
<feature type="binding site" evidence="11">
    <location>
        <position position="39"/>
    </location>
    <ligand>
        <name>substrate</name>
    </ligand>
</feature>
<dbReference type="GO" id="GO:0000287">
    <property type="term" value="F:magnesium ion binding"/>
    <property type="evidence" value="ECO:0007669"/>
    <property type="project" value="UniProtKB-UniRule"/>
</dbReference>
<keyword evidence="8 11" id="KW-0067">ATP-binding</keyword>
<comment type="catalytic activity">
    <reaction evidence="10 11">
        <text>shikimate + ATP = 3-phosphoshikimate + ADP + H(+)</text>
        <dbReference type="Rhea" id="RHEA:13121"/>
        <dbReference type="ChEBI" id="CHEBI:15378"/>
        <dbReference type="ChEBI" id="CHEBI:30616"/>
        <dbReference type="ChEBI" id="CHEBI:36208"/>
        <dbReference type="ChEBI" id="CHEBI:145989"/>
        <dbReference type="ChEBI" id="CHEBI:456216"/>
        <dbReference type="EC" id="2.7.1.71"/>
    </reaction>
</comment>
<comment type="cofactor">
    <cofactor evidence="11">
        <name>Mg(2+)</name>
        <dbReference type="ChEBI" id="CHEBI:18420"/>
    </cofactor>
    <text evidence="11">Binds 1 Mg(2+) ion per subunit.</text>
</comment>
<organism evidence="12 13">
    <name type="scientific">Staphylococcus pragensis</name>
    <dbReference type="NCBI Taxonomy" id="1611836"/>
    <lineage>
        <taxon>Bacteria</taxon>
        <taxon>Bacillati</taxon>
        <taxon>Bacillota</taxon>
        <taxon>Bacilli</taxon>
        <taxon>Bacillales</taxon>
        <taxon>Staphylococcaceae</taxon>
        <taxon>Staphylococcus</taxon>
    </lineage>
</organism>
<dbReference type="AlphaFoldDB" id="A0A4Z1C9X8"/>
<reference evidence="12 13" key="1">
    <citation type="submission" date="2019-04" db="EMBL/GenBank/DDBJ databases">
        <title>Genomic characterization of Staphylococcus petrasii strains.</title>
        <authorList>
            <person name="Vrbovska V."/>
            <person name="Kovarovic V."/>
            <person name="Maslanova I."/>
            <person name="Indrakova A."/>
            <person name="Petras P."/>
            <person name="Sedo O."/>
            <person name="Svec P."/>
            <person name="Fisarova L."/>
            <person name="Sedlacek I."/>
            <person name="Doskar J."/>
            <person name="Pantucek R."/>
        </authorList>
    </citation>
    <scope>NUCLEOTIDE SEQUENCE [LARGE SCALE GENOMIC DNA]</scope>
    <source>
        <strain evidence="12 13">CCM 8529</strain>
    </source>
</reference>
<keyword evidence="11" id="KW-0460">Magnesium</keyword>
<dbReference type="GO" id="GO:0008652">
    <property type="term" value="P:amino acid biosynthetic process"/>
    <property type="evidence" value="ECO:0007669"/>
    <property type="project" value="UniProtKB-KW"/>
</dbReference>
<dbReference type="GO" id="GO:0005524">
    <property type="term" value="F:ATP binding"/>
    <property type="evidence" value="ECO:0007669"/>
    <property type="project" value="UniProtKB-UniRule"/>
</dbReference>
<evidence type="ECO:0000256" key="6">
    <source>
        <dbReference type="ARBA" id="ARBA00022741"/>
    </source>
</evidence>
<keyword evidence="11" id="KW-0963">Cytoplasm</keyword>
<dbReference type="GO" id="GO:0005829">
    <property type="term" value="C:cytosol"/>
    <property type="evidence" value="ECO:0007669"/>
    <property type="project" value="TreeGrafter"/>
</dbReference>
<evidence type="ECO:0000313" key="12">
    <source>
        <dbReference type="EMBL" id="TGN29141.1"/>
    </source>
</evidence>
<evidence type="ECO:0000256" key="11">
    <source>
        <dbReference type="HAMAP-Rule" id="MF_00109"/>
    </source>
</evidence>
<evidence type="ECO:0000256" key="2">
    <source>
        <dbReference type="ARBA" id="ARBA00006997"/>
    </source>
</evidence>
<evidence type="ECO:0000256" key="5">
    <source>
        <dbReference type="ARBA" id="ARBA00022679"/>
    </source>
</evidence>
<comment type="pathway">
    <text evidence="1 11">Metabolic intermediate biosynthesis; chorismate biosynthesis; chorismate from D-erythrose 4-phosphate and phosphoenolpyruvate: step 5/7.</text>
</comment>
<proteinExistence type="inferred from homology"/>
<keyword evidence="6 11" id="KW-0547">Nucleotide-binding</keyword>
<dbReference type="SUPFAM" id="SSF52540">
    <property type="entry name" value="P-loop containing nucleoside triphosphate hydrolases"/>
    <property type="match status" value="1"/>
</dbReference>
<dbReference type="GO" id="GO:0009073">
    <property type="term" value="P:aromatic amino acid family biosynthetic process"/>
    <property type="evidence" value="ECO:0007669"/>
    <property type="project" value="UniProtKB-KW"/>
</dbReference>
<dbReference type="InterPro" id="IPR023000">
    <property type="entry name" value="Shikimate_kinase_CS"/>
</dbReference>
<dbReference type="Proteomes" id="UP000297459">
    <property type="component" value="Unassembled WGS sequence"/>
</dbReference>
<sequence>MQLNAKQLPIIFIGFMGTGKSTIGEFLSLEKQLTFIDLDAYIEIKENKTIPKIFEQIGESGFRNLEYKYLKQCISKYDVISTGGGVIENVDSLNLLKQIKNVIWLDCTIETIHRRIENDPHRPNAKNKTKNQLKNLYLSRVSRYNEIAFMKVNSEKTIKEIYDSIINHLSCG</sequence>
<dbReference type="PANTHER" id="PTHR21087:SF16">
    <property type="entry name" value="SHIKIMATE KINASE 1, CHLOROPLASTIC"/>
    <property type="match status" value="1"/>
</dbReference>
<dbReference type="EMBL" id="SRPJ01000001">
    <property type="protein sequence ID" value="TGN29141.1"/>
    <property type="molecule type" value="Genomic_DNA"/>
</dbReference>
<evidence type="ECO:0000256" key="3">
    <source>
        <dbReference type="ARBA" id="ARBA00012154"/>
    </source>
</evidence>
<comment type="caution">
    <text evidence="11">Lacks conserved residue(s) required for the propagation of feature annotation.</text>
</comment>
<protein>
    <recommendedName>
        <fullName evidence="3 11">Shikimate kinase</fullName>
        <shortName evidence="11">SK</shortName>
        <ecNumber evidence="3 11">2.7.1.71</ecNumber>
    </recommendedName>
</protein>
<comment type="function">
    <text evidence="11">Catalyzes the specific phosphorylation of the 3-hydroxyl group of shikimic acid using ATP as a cosubstrate.</text>
</comment>
<accession>A0A4Z1C9X8</accession>
<feature type="binding site" evidence="11">
    <location>
        <position position="122"/>
    </location>
    <ligand>
        <name>ATP</name>
        <dbReference type="ChEBI" id="CHEBI:30616"/>
    </ligand>
</feature>
<evidence type="ECO:0000256" key="10">
    <source>
        <dbReference type="ARBA" id="ARBA00048567"/>
    </source>
</evidence>
<comment type="subunit">
    <text evidence="11">Monomer.</text>
</comment>
<dbReference type="GO" id="GO:0004765">
    <property type="term" value="F:shikimate kinase activity"/>
    <property type="evidence" value="ECO:0007669"/>
    <property type="project" value="UniProtKB-UniRule"/>
</dbReference>
<dbReference type="InterPro" id="IPR027417">
    <property type="entry name" value="P-loop_NTPase"/>
</dbReference>
<dbReference type="Pfam" id="PF01202">
    <property type="entry name" value="SKI"/>
    <property type="match status" value="1"/>
</dbReference>
<keyword evidence="9 11" id="KW-0057">Aromatic amino acid biosynthesis</keyword>
<keyword evidence="5 11" id="KW-0808">Transferase</keyword>
<dbReference type="GO" id="GO:0009423">
    <property type="term" value="P:chorismate biosynthetic process"/>
    <property type="evidence" value="ECO:0007669"/>
    <property type="project" value="UniProtKB-UniRule"/>
</dbReference>
<dbReference type="PROSITE" id="PS01128">
    <property type="entry name" value="SHIKIMATE_KINASE"/>
    <property type="match status" value="1"/>
</dbReference>
<dbReference type="CDD" id="cd00464">
    <property type="entry name" value="SK"/>
    <property type="match status" value="1"/>
</dbReference>
<feature type="binding site" evidence="11">
    <location>
        <begin position="17"/>
        <end position="22"/>
    </location>
    <ligand>
        <name>ATP</name>
        <dbReference type="ChEBI" id="CHEBI:30616"/>
    </ligand>
</feature>
<gene>
    <name evidence="11" type="primary">aroK</name>
    <name evidence="12" type="ORF">E2558_04250</name>
</gene>
<name>A0A4Z1C9X8_9STAP</name>
<evidence type="ECO:0000313" key="13">
    <source>
        <dbReference type="Proteomes" id="UP000297459"/>
    </source>
</evidence>
<keyword evidence="11" id="KW-0479">Metal-binding</keyword>
<feature type="binding site" evidence="11">
    <location>
        <position position="84"/>
    </location>
    <ligand>
        <name>substrate</name>
    </ligand>
</feature>
<evidence type="ECO:0000256" key="1">
    <source>
        <dbReference type="ARBA" id="ARBA00004842"/>
    </source>
</evidence>
<evidence type="ECO:0000256" key="4">
    <source>
        <dbReference type="ARBA" id="ARBA00022605"/>
    </source>
</evidence>
<dbReference type="InterPro" id="IPR031322">
    <property type="entry name" value="Shikimate/glucono_kinase"/>
</dbReference>
<keyword evidence="13" id="KW-1185">Reference proteome</keyword>
<evidence type="ECO:0000256" key="7">
    <source>
        <dbReference type="ARBA" id="ARBA00022777"/>
    </source>
</evidence>
<dbReference type="UniPathway" id="UPA00053">
    <property type="reaction ID" value="UER00088"/>
</dbReference>
<dbReference type="HAMAP" id="MF_00109">
    <property type="entry name" value="Shikimate_kinase"/>
    <property type="match status" value="1"/>
</dbReference>
<keyword evidence="4 11" id="KW-0028">Amino-acid biosynthesis</keyword>
<keyword evidence="7 11" id="KW-0418">Kinase</keyword>
<dbReference type="Gene3D" id="3.40.50.300">
    <property type="entry name" value="P-loop containing nucleotide triphosphate hydrolases"/>
    <property type="match status" value="1"/>
</dbReference>
<evidence type="ECO:0000256" key="8">
    <source>
        <dbReference type="ARBA" id="ARBA00022840"/>
    </source>
</evidence>
<dbReference type="PANTHER" id="PTHR21087">
    <property type="entry name" value="SHIKIMATE KINASE"/>
    <property type="match status" value="1"/>
</dbReference>
<feature type="binding site" evidence="11">
    <location>
        <position position="21"/>
    </location>
    <ligand>
        <name>Mg(2+)</name>
        <dbReference type="ChEBI" id="CHEBI:18420"/>
    </ligand>
</feature>
<dbReference type="PRINTS" id="PR01100">
    <property type="entry name" value="SHIKIMTKNASE"/>
</dbReference>
<dbReference type="RefSeq" id="WP_126567129.1">
    <property type="nucleotide sequence ID" value="NZ_BMCY01000001.1"/>
</dbReference>
<feature type="binding site" evidence="11">
    <location>
        <position position="140"/>
    </location>
    <ligand>
        <name>substrate</name>
    </ligand>
</feature>
<feature type="binding site" evidence="11">
    <location>
        <position position="63"/>
    </location>
    <ligand>
        <name>substrate</name>
    </ligand>
</feature>
<comment type="subcellular location">
    <subcellularLocation>
        <location evidence="11">Cytoplasm</location>
    </subcellularLocation>
</comment>
<comment type="similarity">
    <text evidence="2 11">Belongs to the shikimate kinase family.</text>
</comment>
<dbReference type="InterPro" id="IPR000623">
    <property type="entry name" value="Shikimate_kinase/TSH1"/>
</dbReference>